<reference evidence="7" key="1">
    <citation type="submission" date="2020-05" db="EMBL/GenBank/DDBJ databases">
        <authorList>
            <person name="Chiriac C."/>
            <person name="Salcher M."/>
            <person name="Ghai R."/>
            <person name="Kavagutti S V."/>
        </authorList>
    </citation>
    <scope>NUCLEOTIDE SEQUENCE</scope>
</reference>
<evidence type="ECO:0000259" key="6">
    <source>
        <dbReference type="Pfam" id="PF13193"/>
    </source>
</evidence>
<dbReference type="PROSITE" id="PS00455">
    <property type="entry name" value="AMP_BINDING"/>
    <property type="match status" value="1"/>
</dbReference>
<dbReference type="InterPro" id="IPR000873">
    <property type="entry name" value="AMP-dep_synth/lig_dom"/>
</dbReference>
<evidence type="ECO:0000256" key="4">
    <source>
        <dbReference type="ARBA" id="ARBA00022840"/>
    </source>
</evidence>
<evidence type="ECO:0000256" key="1">
    <source>
        <dbReference type="ARBA" id="ARBA00006432"/>
    </source>
</evidence>
<dbReference type="PANTHER" id="PTHR43107:SF15">
    <property type="entry name" value="FATTY ACID TRANSPORT PROTEIN 3, ISOFORM A"/>
    <property type="match status" value="1"/>
</dbReference>
<keyword evidence="3" id="KW-0547">Nucleotide-binding</keyword>
<keyword evidence="2" id="KW-0436">Ligase</keyword>
<dbReference type="GO" id="GO:0005524">
    <property type="term" value="F:ATP binding"/>
    <property type="evidence" value="ECO:0007669"/>
    <property type="project" value="UniProtKB-KW"/>
</dbReference>
<evidence type="ECO:0000256" key="2">
    <source>
        <dbReference type="ARBA" id="ARBA00022598"/>
    </source>
</evidence>
<dbReference type="Gene3D" id="3.40.50.12780">
    <property type="entry name" value="N-terminal domain of ligase-like"/>
    <property type="match status" value="1"/>
</dbReference>
<dbReference type="SUPFAM" id="SSF56801">
    <property type="entry name" value="Acetyl-CoA synthetase-like"/>
    <property type="match status" value="1"/>
</dbReference>
<evidence type="ECO:0000259" key="5">
    <source>
        <dbReference type="Pfam" id="PF00501"/>
    </source>
</evidence>
<dbReference type="GO" id="GO:0005886">
    <property type="term" value="C:plasma membrane"/>
    <property type="evidence" value="ECO:0007669"/>
    <property type="project" value="TreeGrafter"/>
</dbReference>
<dbReference type="GO" id="GO:0005324">
    <property type="term" value="F:long-chain fatty acid transmembrane transporter activity"/>
    <property type="evidence" value="ECO:0007669"/>
    <property type="project" value="TreeGrafter"/>
</dbReference>
<accession>A0A6J7D865</accession>
<organism evidence="7">
    <name type="scientific">freshwater metagenome</name>
    <dbReference type="NCBI Taxonomy" id="449393"/>
    <lineage>
        <taxon>unclassified sequences</taxon>
        <taxon>metagenomes</taxon>
        <taxon>ecological metagenomes</taxon>
    </lineage>
</organism>
<dbReference type="InterPro" id="IPR025110">
    <property type="entry name" value="AMP-bd_C"/>
</dbReference>
<proteinExistence type="inferred from homology"/>
<name>A0A6J7D865_9ZZZZ</name>
<sequence length="553" mass="61096">MTTVAALIRARKGDQHAGYIFEGRTYTWDEVVSESAVRASILAELLSDDRPPHVGILLENTPDYLFWIGGAALVGACIVGINPTRRGSELERDIQHTDCQIIVSDQNGIQLIDGLQTGVDKNKVIDVDSIQHRDQLLQHRNAALPDHEPDENSILFLLFTSGSTSAPKAVVCTNQRMATASVRAGQIYGVTADEVCYCPMPLFHGNALMACWGPALAVGATLVLRRKFSASNFMPDIRAHQCTYFTYVGRTIAYILGQPVSSEDQNNTLRLGFGTEASALDRERFLERFGCDLVEGYGSSESVVAIIRTPETPANALGKERADMAGQVSIIDPDTNIECPRVQFDEFGAITNPECIGEIVSLSGGTSFEGYYNNHEASTERVRNGWYWTGDLGYRDDAGFFYFGGRSADWLRVDIENFAAGPVENIVSRFPGVVMAAVYPVPDPTTGDMVMVAVEMNEAAEFLPHEFDEFLAQQRDLGTKWSPQIVRVITAMPLTANNKVHKPPLRASKWLTSDSHYWRSERNQSLRLMTEADKIDLEQRFASNGRSHILSAL</sequence>
<protein>
    <submittedName>
        <fullName evidence="7">Unannotated protein</fullName>
    </submittedName>
</protein>
<evidence type="ECO:0000256" key="3">
    <source>
        <dbReference type="ARBA" id="ARBA00022741"/>
    </source>
</evidence>
<evidence type="ECO:0000313" key="7">
    <source>
        <dbReference type="EMBL" id="CAB4865348.1"/>
    </source>
</evidence>
<dbReference type="PANTHER" id="PTHR43107">
    <property type="entry name" value="LONG-CHAIN FATTY ACID TRANSPORT PROTEIN"/>
    <property type="match status" value="1"/>
</dbReference>
<dbReference type="Gene3D" id="3.30.300.30">
    <property type="match status" value="1"/>
</dbReference>
<dbReference type="GO" id="GO:0044539">
    <property type="term" value="P:long-chain fatty acid import into cell"/>
    <property type="evidence" value="ECO:0007669"/>
    <property type="project" value="TreeGrafter"/>
</dbReference>
<dbReference type="Pfam" id="PF13193">
    <property type="entry name" value="AMP-binding_C"/>
    <property type="match status" value="1"/>
</dbReference>
<dbReference type="AlphaFoldDB" id="A0A6J7D865"/>
<dbReference type="InterPro" id="IPR045851">
    <property type="entry name" value="AMP-bd_C_sf"/>
</dbReference>
<comment type="similarity">
    <text evidence="1">Belongs to the ATP-dependent AMP-binding enzyme family.</text>
</comment>
<keyword evidence="4" id="KW-0067">ATP-binding</keyword>
<dbReference type="Pfam" id="PF00501">
    <property type="entry name" value="AMP-binding"/>
    <property type="match status" value="1"/>
</dbReference>
<gene>
    <name evidence="7" type="ORF">UFOPK3304_00695</name>
</gene>
<feature type="domain" description="AMP-binding enzyme C-terminal" evidence="6">
    <location>
        <begin position="423"/>
        <end position="499"/>
    </location>
</feature>
<feature type="domain" description="AMP-dependent synthetase/ligase" evidence="5">
    <location>
        <begin position="15"/>
        <end position="372"/>
    </location>
</feature>
<dbReference type="InterPro" id="IPR042099">
    <property type="entry name" value="ANL_N_sf"/>
</dbReference>
<dbReference type="EMBL" id="CAFBLJ010000027">
    <property type="protein sequence ID" value="CAB4865348.1"/>
    <property type="molecule type" value="Genomic_DNA"/>
</dbReference>
<dbReference type="InterPro" id="IPR020845">
    <property type="entry name" value="AMP-binding_CS"/>
</dbReference>
<dbReference type="GO" id="GO:0004467">
    <property type="term" value="F:long-chain fatty acid-CoA ligase activity"/>
    <property type="evidence" value="ECO:0007669"/>
    <property type="project" value="TreeGrafter"/>
</dbReference>